<reference evidence="1" key="1">
    <citation type="submission" date="2023-06" db="EMBL/GenBank/DDBJ databases">
        <title>Genome-scale phylogeny and comparative genomics of the fungal order Sordariales.</title>
        <authorList>
            <consortium name="Lawrence Berkeley National Laboratory"/>
            <person name="Hensen N."/>
            <person name="Bonometti L."/>
            <person name="Westerberg I."/>
            <person name="Brannstrom I.O."/>
            <person name="Guillou S."/>
            <person name="Cros-Aarteil S."/>
            <person name="Calhoun S."/>
            <person name="Haridas S."/>
            <person name="Kuo A."/>
            <person name="Mondo S."/>
            <person name="Pangilinan J."/>
            <person name="Riley R."/>
            <person name="Labutti K."/>
            <person name="Andreopoulos B."/>
            <person name="Lipzen A."/>
            <person name="Chen C."/>
            <person name="Yanf M."/>
            <person name="Daum C."/>
            <person name="Ng V."/>
            <person name="Clum A."/>
            <person name="Steindorff A."/>
            <person name="Ohm R."/>
            <person name="Martin F."/>
            <person name="Silar P."/>
            <person name="Natvig D."/>
            <person name="Lalanne C."/>
            <person name="Gautier V."/>
            <person name="Ament-Velasquez S.L."/>
            <person name="Kruys A."/>
            <person name="Hutchinson M.I."/>
            <person name="Powell A.J."/>
            <person name="Barry K."/>
            <person name="Miller A.N."/>
            <person name="Grigoriev I.V."/>
            <person name="Debuchy R."/>
            <person name="Gladieux P."/>
            <person name="Thoren M.H."/>
            <person name="Johannesson H."/>
        </authorList>
    </citation>
    <scope>NUCLEOTIDE SEQUENCE</scope>
    <source>
        <strain evidence="1">CBS 540.89</strain>
    </source>
</reference>
<sequence>MAALPAELLQRIVYFADHDTRKSLLTVSHGFQTFAEEATWPHELDVVSDNDIGQIARFTGRRARLLHRVSVAIKFPELRETREHWLKCRETAAELHANDVFFTRRIARVFDALKRVEESVLDPETIPRIELCIQGPVQRDNGEQPCDHRRYHSWRLHLLSPSALPILRCVRHLEVGVEIDDRVFGVACRQQRPVDLSVIVSLLTKLPSCKTLECADDHERMPYAFDSSPVLEHFTRPWEGPRRDSRHDFGRAVLLNLETLPALKGIDMRLGAFECIVDQSKPLPDLVSPEFSHDPVSSALRILSQGVVDFNVCLFGDSTLFWPPSPESQPTAMLVPDYDTTVTPPRLPSWPHLKRLKVELLPATPRGGWYFRGAREEARREVGYRVTRDGHYPPLEDNEADERWDVRWDQEWAREENVAPNVFRIVPVAEAVEGLLEAFARALGRMPVLEEAELSFKLYLYYEESDHPGDLRELTRYNQADVTEIRYGTVQCNEKWTWGVKYSALPGDSRRLEWRVGDWRPSERVLNLFRDAVGDVEEKWFNRPSKIVERD</sequence>
<evidence type="ECO:0008006" key="3">
    <source>
        <dbReference type="Google" id="ProtNLM"/>
    </source>
</evidence>
<dbReference type="AlphaFoldDB" id="A0AA40EI08"/>
<gene>
    <name evidence="1" type="ORF">B0T21DRAFT_363866</name>
</gene>
<comment type="caution">
    <text evidence="1">The sequence shown here is derived from an EMBL/GenBank/DDBJ whole genome shotgun (WGS) entry which is preliminary data.</text>
</comment>
<name>A0AA40EI08_9PEZI</name>
<evidence type="ECO:0000313" key="2">
    <source>
        <dbReference type="Proteomes" id="UP001172159"/>
    </source>
</evidence>
<dbReference type="Proteomes" id="UP001172159">
    <property type="component" value="Unassembled WGS sequence"/>
</dbReference>
<protein>
    <recommendedName>
        <fullName evidence="3">F-box domain-containing protein</fullName>
    </recommendedName>
</protein>
<dbReference type="EMBL" id="JAUKTV010000005">
    <property type="protein sequence ID" value="KAK0736848.1"/>
    <property type="molecule type" value="Genomic_DNA"/>
</dbReference>
<evidence type="ECO:0000313" key="1">
    <source>
        <dbReference type="EMBL" id="KAK0736848.1"/>
    </source>
</evidence>
<keyword evidence="2" id="KW-1185">Reference proteome</keyword>
<proteinExistence type="predicted"/>
<accession>A0AA40EI08</accession>
<organism evidence="1 2">
    <name type="scientific">Apiosordaria backusii</name>
    <dbReference type="NCBI Taxonomy" id="314023"/>
    <lineage>
        <taxon>Eukaryota</taxon>
        <taxon>Fungi</taxon>
        <taxon>Dikarya</taxon>
        <taxon>Ascomycota</taxon>
        <taxon>Pezizomycotina</taxon>
        <taxon>Sordariomycetes</taxon>
        <taxon>Sordariomycetidae</taxon>
        <taxon>Sordariales</taxon>
        <taxon>Lasiosphaeriaceae</taxon>
        <taxon>Apiosordaria</taxon>
    </lineage>
</organism>